<evidence type="ECO:0000256" key="4">
    <source>
        <dbReference type="ARBA" id="ARBA00022833"/>
    </source>
</evidence>
<dbReference type="Pfam" id="PF02146">
    <property type="entry name" value="SIR2"/>
    <property type="match status" value="1"/>
</dbReference>
<comment type="cofactor">
    <cofactor evidence="1">
        <name>Zn(2+)</name>
        <dbReference type="ChEBI" id="CHEBI:29105"/>
    </cofactor>
</comment>
<dbReference type="GO" id="GO:0016740">
    <property type="term" value="F:transferase activity"/>
    <property type="evidence" value="ECO:0007669"/>
    <property type="project" value="UniProtKB-KW"/>
</dbReference>
<keyword evidence="2" id="KW-0808">Transferase</keyword>
<dbReference type="InterPro" id="IPR026591">
    <property type="entry name" value="Sirtuin_cat_small_dom_sf"/>
</dbReference>
<dbReference type="Gene3D" id="3.40.50.1220">
    <property type="entry name" value="TPP-binding domain"/>
    <property type="match status" value="2"/>
</dbReference>
<dbReference type="EMBL" id="JALLAZ020001010">
    <property type="protein sequence ID" value="KAL3782571.1"/>
    <property type="molecule type" value="Genomic_DNA"/>
</dbReference>
<keyword evidence="5" id="KW-0520">NAD</keyword>
<comment type="caution">
    <text evidence="6">Lacks conserved residue(s) required for the propagation of feature annotation.</text>
</comment>
<evidence type="ECO:0000313" key="9">
    <source>
        <dbReference type="EMBL" id="KAL3782571.1"/>
    </source>
</evidence>
<accession>A0ABD3P5A2</accession>
<evidence type="ECO:0000313" key="10">
    <source>
        <dbReference type="Proteomes" id="UP001530315"/>
    </source>
</evidence>
<dbReference type="AlphaFoldDB" id="A0ABD3P5A2"/>
<feature type="compositionally biased region" description="Basic and acidic residues" evidence="7">
    <location>
        <begin position="85"/>
        <end position="98"/>
    </location>
</feature>
<dbReference type="InterPro" id="IPR029035">
    <property type="entry name" value="DHS-like_NAD/FAD-binding_dom"/>
</dbReference>
<evidence type="ECO:0000256" key="6">
    <source>
        <dbReference type="PROSITE-ProRule" id="PRU00236"/>
    </source>
</evidence>
<evidence type="ECO:0000256" key="7">
    <source>
        <dbReference type="SAM" id="MobiDB-lite"/>
    </source>
</evidence>
<evidence type="ECO:0000259" key="8">
    <source>
        <dbReference type="PROSITE" id="PS50305"/>
    </source>
</evidence>
<reference evidence="9 10" key="1">
    <citation type="submission" date="2024-10" db="EMBL/GenBank/DDBJ databases">
        <title>Updated reference genomes for cyclostephanoid diatoms.</title>
        <authorList>
            <person name="Roberts W.R."/>
            <person name="Alverson A.J."/>
        </authorList>
    </citation>
    <scope>NUCLEOTIDE SEQUENCE [LARGE SCALE GENOMIC DNA]</scope>
    <source>
        <strain evidence="9 10">AJA276-08</strain>
    </source>
</reference>
<dbReference type="InterPro" id="IPR026590">
    <property type="entry name" value="Ssirtuin_cat_dom"/>
</dbReference>
<protein>
    <recommendedName>
        <fullName evidence="8">Deacetylase sirtuin-type domain-containing protein</fullName>
    </recommendedName>
</protein>
<name>A0ABD3P5A2_9STRA</name>
<evidence type="ECO:0000256" key="3">
    <source>
        <dbReference type="ARBA" id="ARBA00022723"/>
    </source>
</evidence>
<dbReference type="PANTHER" id="PTHR11085:SF6">
    <property type="entry name" value="NAD-DEPENDENT PROTEIN DEACETYLASE SIRTUIN-2"/>
    <property type="match status" value="1"/>
</dbReference>
<evidence type="ECO:0000256" key="2">
    <source>
        <dbReference type="ARBA" id="ARBA00022679"/>
    </source>
</evidence>
<feature type="compositionally biased region" description="Acidic residues" evidence="7">
    <location>
        <begin position="57"/>
        <end position="78"/>
    </location>
</feature>
<dbReference type="InterPro" id="IPR050134">
    <property type="entry name" value="NAD-dep_sirtuin_deacylases"/>
</dbReference>
<feature type="compositionally biased region" description="Acidic residues" evidence="7">
    <location>
        <begin position="147"/>
        <end position="175"/>
    </location>
</feature>
<dbReference type="GO" id="GO:0046872">
    <property type="term" value="F:metal ion binding"/>
    <property type="evidence" value="ECO:0007669"/>
    <property type="project" value="UniProtKB-KW"/>
</dbReference>
<evidence type="ECO:0000256" key="1">
    <source>
        <dbReference type="ARBA" id="ARBA00001947"/>
    </source>
</evidence>
<keyword evidence="10" id="KW-1185">Reference proteome</keyword>
<proteinExistence type="predicted"/>
<gene>
    <name evidence="9" type="ORF">ACHAW5_004879</name>
</gene>
<feature type="compositionally biased region" description="Basic and acidic residues" evidence="7">
    <location>
        <begin position="36"/>
        <end position="56"/>
    </location>
</feature>
<dbReference type="PANTHER" id="PTHR11085">
    <property type="entry name" value="NAD-DEPENDENT PROTEIN DEACYLASE SIRTUIN-5, MITOCHONDRIAL-RELATED"/>
    <property type="match status" value="1"/>
</dbReference>
<evidence type="ECO:0000256" key="5">
    <source>
        <dbReference type="ARBA" id="ARBA00023027"/>
    </source>
</evidence>
<dbReference type="SUPFAM" id="SSF52467">
    <property type="entry name" value="DHS-like NAD/FAD-binding domain"/>
    <property type="match status" value="1"/>
</dbReference>
<dbReference type="Proteomes" id="UP001530315">
    <property type="component" value="Unassembled WGS sequence"/>
</dbReference>
<dbReference type="PROSITE" id="PS50305">
    <property type="entry name" value="SIRTUIN"/>
    <property type="match status" value="1"/>
</dbReference>
<feature type="region of interest" description="Disordered" evidence="7">
    <location>
        <begin position="1"/>
        <end position="179"/>
    </location>
</feature>
<organism evidence="9 10">
    <name type="scientific">Stephanodiscus triporus</name>
    <dbReference type="NCBI Taxonomy" id="2934178"/>
    <lineage>
        <taxon>Eukaryota</taxon>
        <taxon>Sar</taxon>
        <taxon>Stramenopiles</taxon>
        <taxon>Ochrophyta</taxon>
        <taxon>Bacillariophyta</taxon>
        <taxon>Coscinodiscophyceae</taxon>
        <taxon>Thalassiosirophycidae</taxon>
        <taxon>Stephanodiscales</taxon>
        <taxon>Stephanodiscaceae</taxon>
        <taxon>Stephanodiscus</taxon>
    </lineage>
</organism>
<dbReference type="InterPro" id="IPR003000">
    <property type="entry name" value="Sirtuin"/>
</dbReference>
<dbReference type="Gene3D" id="3.30.1600.10">
    <property type="entry name" value="SIR2/SIRT2 'Small Domain"/>
    <property type="match status" value="1"/>
</dbReference>
<comment type="caution">
    <text evidence="9">The sequence shown here is derived from an EMBL/GenBank/DDBJ whole genome shotgun (WGS) entry which is preliminary data.</text>
</comment>
<keyword evidence="3" id="KW-0479">Metal-binding</keyword>
<keyword evidence="4" id="KW-0862">Zinc</keyword>
<sequence length="506" mass="54714">MMSNVFSPSAAASSIAAGGGRKRTHSEEEPNQSEGGRMKCDEDCGTTEDEKNHNDDHDDDGAVDDDEQSVGDADDELVGEGTVDEMSKAVEADAAFHCDDDDGTDAEASVIKRKGRPRKIVEGQLETTAILSERHGQRHGGGSDDELHSDDEESDSGDGGDDESSTSSEGGDDDPATMIDSLLRGNIRDGHDRAAMIASLLRGEDGDAVRAYLARFDASDDAAASDMPEPPSFPDGIADYMRSERCKSIVVLAGAGMSVSCGIPDFRSAGVGLYDTLRPELLTATELERALIEGDPTLALDKGMFLQNPLPMLETKRSFIIGTHEKRWRATLAHRFVELLHTKLGKLTRLYTQNIDGLEFQTGLPRERVVNVHGSMGAAACELCGHEMDFDDFTKAEFHTRTAEDLPDVDLLIIMGTSLTVAPANSLVYRIPPTALRMVMNDERVGRRLGIDYGEDAVRDVWARGHTDETCLDLAEKMGWLDDLALIVDELPDTSGGGGLLIIDLK</sequence>
<feature type="domain" description="Deacetylase sirtuin-type" evidence="8">
    <location>
        <begin position="227"/>
        <end position="481"/>
    </location>
</feature>